<keyword evidence="5" id="KW-1185">Reference proteome</keyword>
<proteinExistence type="inferred from homology"/>
<dbReference type="EMBL" id="JBAMIC010000004">
    <property type="protein sequence ID" value="KAK7108407.1"/>
    <property type="molecule type" value="Genomic_DNA"/>
</dbReference>
<feature type="domain" description="AB hydrolase-1" evidence="3">
    <location>
        <begin position="82"/>
        <end position="182"/>
    </location>
</feature>
<comment type="caution">
    <text evidence="4">The sequence shown here is derived from an EMBL/GenBank/DDBJ whole genome shotgun (WGS) entry which is preliminary data.</text>
</comment>
<evidence type="ECO:0000256" key="1">
    <source>
        <dbReference type="ARBA" id="ARBA00022801"/>
    </source>
</evidence>
<dbReference type="PANTHER" id="PTHR43329">
    <property type="entry name" value="EPOXIDE HYDROLASE"/>
    <property type="match status" value="1"/>
</dbReference>
<evidence type="ECO:0000313" key="5">
    <source>
        <dbReference type="Proteomes" id="UP001374579"/>
    </source>
</evidence>
<sequence>MGLLNKAMKLLVLTPIAVFFGVMVIAHLVFEVLRRGPRAVFGKKSRPQPPPCLQDPDLGTHGYVYLEEVRLHYVSTGSEGKPLMLLVHGFPEFWYSWRYQLKEFRDSYRVVAIDQRGYGDSDQPSSVSSYDITKLVTDIKNLVSALGYKKCVLVGHDWGGVVTWNVAQRHPEIVDKLIVMNCPTALAYAKLTQSKGGFSQLKKSWYMFFFQLPWLPEVYIGMRDFLLLEQVLLGDQSGVKSGTMSQEDVEAYKYTFGRCGFTAPINYYRQMFRSTDMRTPAKTAHIKVSCPTLIVWGDQDQALEVRLAQLSSELNVEGGATVKIIEGASHFVQMDRPDLVNKYMRRFLSSQM</sequence>
<dbReference type="InterPro" id="IPR000073">
    <property type="entry name" value="AB_hydrolase_1"/>
</dbReference>
<keyword evidence="1" id="KW-0378">Hydrolase</keyword>
<dbReference type="InterPro" id="IPR000639">
    <property type="entry name" value="Epox_hydrolase-like"/>
</dbReference>
<dbReference type="InterPro" id="IPR029058">
    <property type="entry name" value="AB_hydrolase_fold"/>
</dbReference>
<dbReference type="AlphaFoldDB" id="A0AAN9GH96"/>
<dbReference type="SUPFAM" id="SSF53474">
    <property type="entry name" value="alpha/beta-Hydrolases"/>
    <property type="match status" value="1"/>
</dbReference>
<dbReference type="Gene3D" id="3.40.50.1820">
    <property type="entry name" value="alpha/beta hydrolase"/>
    <property type="match status" value="1"/>
</dbReference>
<name>A0AAN9GH96_9CAEN</name>
<organism evidence="4 5">
    <name type="scientific">Littorina saxatilis</name>
    <dbReference type="NCBI Taxonomy" id="31220"/>
    <lineage>
        <taxon>Eukaryota</taxon>
        <taxon>Metazoa</taxon>
        <taxon>Spiralia</taxon>
        <taxon>Lophotrochozoa</taxon>
        <taxon>Mollusca</taxon>
        <taxon>Gastropoda</taxon>
        <taxon>Caenogastropoda</taxon>
        <taxon>Littorinimorpha</taxon>
        <taxon>Littorinoidea</taxon>
        <taxon>Littorinidae</taxon>
        <taxon>Littorina</taxon>
    </lineage>
</organism>
<dbReference type="GO" id="GO:0004301">
    <property type="term" value="F:epoxide hydrolase activity"/>
    <property type="evidence" value="ECO:0007669"/>
    <property type="project" value="UniProtKB-ARBA"/>
</dbReference>
<dbReference type="PRINTS" id="PR00412">
    <property type="entry name" value="EPOXHYDRLASE"/>
</dbReference>
<accession>A0AAN9GH96</accession>
<protein>
    <recommendedName>
        <fullName evidence="3">AB hydrolase-1 domain-containing protein</fullName>
    </recommendedName>
</protein>
<gene>
    <name evidence="4" type="ORF">V1264_016152</name>
</gene>
<reference evidence="4 5" key="1">
    <citation type="submission" date="2024-02" db="EMBL/GenBank/DDBJ databases">
        <title>Chromosome-scale genome assembly of the rough periwinkle Littorina saxatilis.</title>
        <authorList>
            <person name="De Jode A."/>
            <person name="Faria R."/>
            <person name="Formenti G."/>
            <person name="Sims Y."/>
            <person name="Smith T.P."/>
            <person name="Tracey A."/>
            <person name="Wood J.M.D."/>
            <person name="Zagrodzka Z.B."/>
            <person name="Johannesson K."/>
            <person name="Butlin R.K."/>
            <person name="Leder E.H."/>
        </authorList>
    </citation>
    <scope>NUCLEOTIDE SEQUENCE [LARGE SCALE GENOMIC DNA]</scope>
    <source>
        <strain evidence="4">Snail1</strain>
        <tissue evidence="4">Muscle</tissue>
    </source>
</reference>
<evidence type="ECO:0000313" key="4">
    <source>
        <dbReference type="EMBL" id="KAK7108407.1"/>
    </source>
</evidence>
<dbReference type="Pfam" id="PF00561">
    <property type="entry name" value="Abhydrolase_1"/>
    <property type="match status" value="1"/>
</dbReference>
<evidence type="ECO:0000259" key="3">
    <source>
        <dbReference type="Pfam" id="PF00561"/>
    </source>
</evidence>
<dbReference type="PRINTS" id="PR00111">
    <property type="entry name" value="ABHYDROLASE"/>
</dbReference>
<dbReference type="Proteomes" id="UP001374579">
    <property type="component" value="Unassembled WGS sequence"/>
</dbReference>
<comment type="similarity">
    <text evidence="2">Belongs to the AB hydrolase superfamily. Epoxide hydrolase family.</text>
</comment>
<evidence type="ECO:0000256" key="2">
    <source>
        <dbReference type="ARBA" id="ARBA00038334"/>
    </source>
</evidence>